<keyword evidence="2" id="KW-1185">Reference proteome</keyword>
<evidence type="ECO:0000313" key="1">
    <source>
        <dbReference type="EMBL" id="MXP45914.1"/>
    </source>
</evidence>
<dbReference type="RefSeq" id="WP_160729210.1">
    <property type="nucleotide sequence ID" value="NZ_WTYP01000001.1"/>
</dbReference>
<sequence>MSKQASLSATISAITMALFAASALLGGLQGDLPRSELPEMSISASVELP</sequence>
<name>A0A6I4V0I7_9SPHN</name>
<reference evidence="1 2" key="1">
    <citation type="submission" date="2019-12" db="EMBL/GenBank/DDBJ databases">
        <title>Genomic-based taxomic classification of the family Erythrobacteraceae.</title>
        <authorList>
            <person name="Xu L."/>
        </authorList>
    </citation>
    <scope>NUCLEOTIDE SEQUENCE [LARGE SCALE GENOMIC DNA]</scope>
    <source>
        <strain evidence="1 2">SW-109</strain>
    </source>
</reference>
<evidence type="ECO:0000313" key="2">
    <source>
        <dbReference type="Proteomes" id="UP000471435"/>
    </source>
</evidence>
<protein>
    <submittedName>
        <fullName evidence="1">Uncharacterized protein</fullName>
    </submittedName>
</protein>
<accession>A0A6I4V0I7</accession>
<dbReference type="Proteomes" id="UP000471435">
    <property type="component" value="Unassembled WGS sequence"/>
</dbReference>
<dbReference type="EMBL" id="WTYP01000001">
    <property type="protein sequence ID" value="MXP45914.1"/>
    <property type="molecule type" value="Genomic_DNA"/>
</dbReference>
<organism evidence="1 2">
    <name type="scientific">Pontixanthobacter luteolus</name>
    <dbReference type="NCBI Taxonomy" id="295089"/>
    <lineage>
        <taxon>Bacteria</taxon>
        <taxon>Pseudomonadati</taxon>
        <taxon>Pseudomonadota</taxon>
        <taxon>Alphaproteobacteria</taxon>
        <taxon>Sphingomonadales</taxon>
        <taxon>Erythrobacteraceae</taxon>
        <taxon>Pontixanthobacter</taxon>
    </lineage>
</organism>
<proteinExistence type="predicted"/>
<comment type="caution">
    <text evidence="1">The sequence shown here is derived from an EMBL/GenBank/DDBJ whole genome shotgun (WGS) entry which is preliminary data.</text>
</comment>
<dbReference type="AlphaFoldDB" id="A0A6I4V0I7"/>
<gene>
    <name evidence="1" type="ORF">GRI43_00715</name>
</gene>